<dbReference type="EMBL" id="JAKWFO010000003">
    <property type="protein sequence ID" value="KAI9638371.1"/>
    <property type="molecule type" value="Genomic_DNA"/>
</dbReference>
<protein>
    <recommendedName>
        <fullName evidence="2">RmlD-like substrate binding domain-containing protein</fullName>
    </recommendedName>
</protein>
<evidence type="ECO:0000256" key="1">
    <source>
        <dbReference type="SAM" id="MobiDB-lite"/>
    </source>
</evidence>
<evidence type="ECO:0000313" key="4">
    <source>
        <dbReference type="Proteomes" id="UP001164286"/>
    </source>
</evidence>
<evidence type="ECO:0000259" key="2">
    <source>
        <dbReference type="Pfam" id="PF04321"/>
    </source>
</evidence>
<dbReference type="AlphaFoldDB" id="A0AA38LY41"/>
<dbReference type="GO" id="GO:0048270">
    <property type="term" value="F:methionine adenosyltransferase regulator activity"/>
    <property type="evidence" value="ECO:0007669"/>
    <property type="project" value="TreeGrafter"/>
</dbReference>
<dbReference type="CDD" id="cd05254">
    <property type="entry name" value="dTDP_HR_like_SDR_e"/>
    <property type="match status" value="1"/>
</dbReference>
<feature type="region of interest" description="Disordered" evidence="1">
    <location>
        <begin position="277"/>
        <end position="305"/>
    </location>
</feature>
<sequence>MTGKRVVVTGASGLLGRAVVKRFEAKGDKAEHTVIRLAFSRANEGYTKLDLMDEGAVEAFFSENKVDAVIHCAAERRPDVAEADPEKAARINAAVPAHLAKLSQQHGFLLIYISTDYVFNGRSPPYEVDDKPDPLQMYGRQKLAGEQEVLKAREAGANVAVLRVPILYGQVTYNAESAVNILQDVMSSSQLPVYGSAEDKLTCLVVEDQSGKEYKMDAYQVRFPTNVSDVGRVLVHLTHLDKALPPILHYASPAPSLTKYDMTTIIASALSLPIKHVIPDRNKPESKPGQTERPENTQLSTKALQDLGVDVSEEQEFEEWWKANAELHLEWRSDALERLN</sequence>
<proteinExistence type="predicted"/>
<dbReference type="InterPro" id="IPR036291">
    <property type="entry name" value="NAD(P)-bd_dom_sf"/>
</dbReference>
<organism evidence="3 4">
    <name type="scientific">Dioszegia hungarica</name>
    <dbReference type="NCBI Taxonomy" id="4972"/>
    <lineage>
        <taxon>Eukaryota</taxon>
        <taxon>Fungi</taxon>
        <taxon>Dikarya</taxon>
        <taxon>Basidiomycota</taxon>
        <taxon>Agaricomycotina</taxon>
        <taxon>Tremellomycetes</taxon>
        <taxon>Tremellales</taxon>
        <taxon>Bulleribasidiaceae</taxon>
        <taxon>Dioszegia</taxon>
    </lineage>
</organism>
<dbReference type="InterPro" id="IPR005913">
    <property type="entry name" value="dTDP_dehydrorham_reduct"/>
</dbReference>
<feature type="domain" description="RmlD-like substrate binding" evidence="2">
    <location>
        <begin position="193"/>
        <end position="312"/>
    </location>
</feature>
<gene>
    <name evidence="3" type="ORF">MKK02DRAFT_42758</name>
</gene>
<keyword evidence="4" id="KW-1185">Reference proteome</keyword>
<accession>A0AA38LY41</accession>
<dbReference type="GO" id="GO:0006556">
    <property type="term" value="P:S-adenosylmethionine biosynthetic process"/>
    <property type="evidence" value="ECO:0007669"/>
    <property type="project" value="TreeGrafter"/>
</dbReference>
<feature type="compositionally biased region" description="Basic and acidic residues" evidence="1">
    <location>
        <begin position="277"/>
        <end position="295"/>
    </location>
</feature>
<dbReference type="InterPro" id="IPR029903">
    <property type="entry name" value="RmlD-like-bd"/>
</dbReference>
<dbReference type="Pfam" id="PF04321">
    <property type="entry name" value="RmlD_sub_bind"/>
    <property type="match status" value="2"/>
</dbReference>
<dbReference type="PANTHER" id="PTHR10491:SF4">
    <property type="entry name" value="METHIONINE ADENOSYLTRANSFERASE 2 SUBUNIT BETA"/>
    <property type="match status" value="1"/>
</dbReference>
<dbReference type="RefSeq" id="XP_052948148.1">
    <property type="nucleotide sequence ID" value="XM_053092147.1"/>
</dbReference>
<evidence type="ECO:0000313" key="3">
    <source>
        <dbReference type="EMBL" id="KAI9638371.1"/>
    </source>
</evidence>
<dbReference type="SUPFAM" id="SSF51735">
    <property type="entry name" value="NAD(P)-binding Rossmann-fold domains"/>
    <property type="match status" value="1"/>
</dbReference>
<feature type="domain" description="RmlD-like substrate binding" evidence="2">
    <location>
        <begin position="5"/>
        <end position="175"/>
    </location>
</feature>
<name>A0AA38LY41_9TREE</name>
<reference evidence="3" key="1">
    <citation type="journal article" date="2022" name="G3 (Bethesda)">
        <title>High quality genome of the basidiomycete yeast Dioszegia hungarica PDD-24b-2 isolated from cloud water.</title>
        <authorList>
            <person name="Jarrige D."/>
            <person name="Haridas S."/>
            <person name="Bleykasten-Grosshans C."/>
            <person name="Joly M."/>
            <person name="Nadalig T."/>
            <person name="Sancelme M."/>
            <person name="Vuilleumier S."/>
            <person name="Grigoriev I.V."/>
            <person name="Amato P."/>
            <person name="Bringel F."/>
        </authorList>
    </citation>
    <scope>NUCLEOTIDE SEQUENCE</scope>
    <source>
        <strain evidence="3">PDD-24b-2</strain>
    </source>
</reference>
<dbReference type="Gene3D" id="3.40.50.720">
    <property type="entry name" value="NAD(P)-binding Rossmann-like Domain"/>
    <property type="match status" value="1"/>
</dbReference>
<dbReference type="FunFam" id="3.40.50.720:FF:000357">
    <property type="entry name" value="Methionine adenosyltransferase 2 subunit beta"/>
    <property type="match status" value="1"/>
</dbReference>
<dbReference type="PANTHER" id="PTHR10491">
    <property type="entry name" value="DTDP-4-DEHYDRORHAMNOSE REDUCTASE"/>
    <property type="match status" value="1"/>
</dbReference>
<comment type="caution">
    <text evidence="3">The sequence shown here is derived from an EMBL/GenBank/DDBJ whole genome shotgun (WGS) entry which is preliminary data.</text>
</comment>
<dbReference type="GO" id="GO:0048269">
    <property type="term" value="C:methionine adenosyltransferase complex"/>
    <property type="evidence" value="ECO:0007669"/>
    <property type="project" value="TreeGrafter"/>
</dbReference>
<dbReference type="Proteomes" id="UP001164286">
    <property type="component" value="Unassembled WGS sequence"/>
</dbReference>
<dbReference type="GeneID" id="77731352"/>